<dbReference type="Proteomes" id="UP000265520">
    <property type="component" value="Unassembled WGS sequence"/>
</dbReference>
<sequence>MWNCKSSIFLPSFSELRNPALRCEKAESSGAKIVNPPPFAVMSCEFMLVMISVVFRRRVRMVNVFAFLRIFVMSSGVESVSGEVGSVGTNGFDDVGDDAFGAGACFGDAAGAVAVAAMLGEYNEENMSRKSEKENIICFMFGLVIGDYDYEGINVSAWNFLLICVLDLLIGG</sequence>
<organism evidence="1 2">
    <name type="scientific">Trifolium medium</name>
    <dbReference type="NCBI Taxonomy" id="97028"/>
    <lineage>
        <taxon>Eukaryota</taxon>
        <taxon>Viridiplantae</taxon>
        <taxon>Streptophyta</taxon>
        <taxon>Embryophyta</taxon>
        <taxon>Tracheophyta</taxon>
        <taxon>Spermatophyta</taxon>
        <taxon>Magnoliopsida</taxon>
        <taxon>eudicotyledons</taxon>
        <taxon>Gunneridae</taxon>
        <taxon>Pentapetalae</taxon>
        <taxon>rosids</taxon>
        <taxon>fabids</taxon>
        <taxon>Fabales</taxon>
        <taxon>Fabaceae</taxon>
        <taxon>Papilionoideae</taxon>
        <taxon>50 kb inversion clade</taxon>
        <taxon>NPAAA clade</taxon>
        <taxon>Hologalegina</taxon>
        <taxon>IRL clade</taxon>
        <taxon>Trifolieae</taxon>
        <taxon>Trifolium</taxon>
    </lineage>
</organism>
<accession>A0A392PUE1</accession>
<keyword evidence="2" id="KW-1185">Reference proteome</keyword>
<name>A0A392PUE1_9FABA</name>
<evidence type="ECO:0000313" key="1">
    <source>
        <dbReference type="EMBL" id="MCI15070.1"/>
    </source>
</evidence>
<dbReference type="AlphaFoldDB" id="A0A392PUE1"/>
<evidence type="ECO:0000313" key="2">
    <source>
        <dbReference type="Proteomes" id="UP000265520"/>
    </source>
</evidence>
<comment type="caution">
    <text evidence="1">The sequence shown here is derived from an EMBL/GenBank/DDBJ whole genome shotgun (WGS) entry which is preliminary data.</text>
</comment>
<gene>
    <name evidence="1" type="ORF">A2U01_0036205</name>
</gene>
<protein>
    <submittedName>
        <fullName evidence="1">Uncharacterized protein</fullName>
    </submittedName>
</protein>
<dbReference type="EMBL" id="LXQA010094907">
    <property type="protein sequence ID" value="MCI15070.1"/>
    <property type="molecule type" value="Genomic_DNA"/>
</dbReference>
<reference evidence="1 2" key="1">
    <citation type="journal article" date="2018" name="Front. Plant Sci.">
        <title>Red Clover (Trifolium pratense) and Zigzag Clover (T. medium) - A Picture of Genomic Similarities and Differences.</title>
        <authorList>
            <person name="Dluhosova J."/>
            <person name="Istvanek J."/>
            <person name="Nedelnik J."/>
            <person name="Repkova J."/>
        </authorList>
    </citation>
    <scope>NUCLEOTIDE SEQUENCE [LARGE SCALE GENOMIC DNA]</scope>
    <source>
        <strain evidence="2">cv. 10/8</strain>
        <tissue evidence="1">Leaf</tissue>
    </source>
</reference>
<proteinExistence type="predicted"/>